<sequence>MPLPTLFVSRNSKRAFLLLLSLVCVYLFSQLEYRSLTEIFGGWYARNSILLVSFPVTAGVVLGVTLNPSGSWLLQSVSWVVVGVGFSDVKYINQVVSDHSLYSRADSTDVEILWRCSFVTCASSWAPGVCLGYVIGSYCTSFASRKRDAFIWSIVLVMISISCSIGVQPSFLRHPDCTLPLGGVVASSMSFLIETPKQLRLIASVVVASGVSYTINTYILCTYCGQMTAAETTSKGLLHVVWKCPLALGGVLEIVQGTPHVENLEYSLRAMRLGNSMIGGSWIEPESIRGVPIFSAFHLQASGALFFKHPQKRDKRSLHIGLGSGGSVQVLQQLGYTTDCVEIHPEVVQAAKQFFELNNCACQIGDAGELIQRMPLRSYDIIIVDIFSGDVHMGLLQQEAFFRSISLAMIQSQDSILVVNYFGREGYQLARLHTIIKNNFRGLRVYREEAEEDRISNFVLMASNAQEFLVMKPQDVLDSEPFNTVFGDYKDILSDALSREYTRDPVSNCTEYHSLMGLLKSRACLWKENLQIAGQQFQSFNQQFR</sequence>
<keyword evidence="1" id="KW-1133">Transmembrane helix</keyword>
<feature type="transmembrane region" description="Helical" evidence="1">
    <location>
        <begin position="112"/>
        <end position="137"/>
    </location>
</feature>
<evidence type="ECO:0008006" key="3">
    <source>
        <dbReference type="Google" id="ProtNLM"/>
    </source>
</evidence>
<reference evidence="2" key="1">
    <citation type="submission" date="2021-01" db="EMBL/GenBank/DDBJ databases">
        <authorList>
            <person name="Corre E."/>
            <person name="Pelletier E."/>
            <person name="Niang G."/>
            <person name="Scheremetjew M."/>
            <person name="Finn R."/>
            <person name="Kale V."/>
            <person name="Holt S."/>
            <person name="Cochrane G."/>
            <person name="Meng A."/>
            <person name="Brown T."/>
            <person name="Cohen L."/>
        </authorList>
    </citation>
    <scope>NUCLEOTIDE SEQUENCE</scope>
    <source>
        <strain evidence="2">CCMP2329</strain>
    </source>
</reference>
<dbReference type="InterPro" id="IPR029063">
    <property type="entry name" value="SAM-dependent_MTases_sf"/>
</dbReference>
<dbReference type="SUPFAM" id="SSF53335">
    <property type="entry name" value="S-adenosyl-L-methionine-dependent methyltransferases"/>
    <property type="match status" value="1"/>
</dbReference>
<keyword evidence="1" id="KW-0812">Transmembrane</keyword>
<dbReference type="Gene3D" id="3.40.50.150">
    <property type="entry name" value="Vaccinia Virus protein VP39"/>
    <property type="match status" value="1"/>
</dbReference>
<evidence type="ECO:0000313" key="2">
    <source>
        <dbReference type="EMBL" id="CAD8927976.1"/>
    </source>
</evidence>
<protein>
    <recommendedName>
        <fullName evidence="3">PABS domain-containing protein</fullName>
    </recommendedName>
</protein>
<feature type="transmembrane region" description="Helical" evidence="1">
    <location>
        <begin position="149"/>
        <end position="167"/>
    </location>
</feature>
<name>A0A7S1GHU2_9CHLO</name>
<dbReference type="AlphaFoldDB" id="A0A7S1GHU2"/>
<dbReference type="EMBL" id="HBFV01000486">
    <property type="protein sequence ID" value="CAD8927976.1"/>
    <property type="molecule type" value="Transcribed_RNA"/>
</dbReference>
<evidence type="ECO:0000256" key="1">
    <source>
        <dbReference type="SAM" id="Phobius"/>
    </source>
</evidence>
<feature type="transmembrane region" description="Helical" evidence="1">
    <location>
        <begin position="45"/>
        <end position="65"/>
    </location>
</feature>
<keyword evidence="1" id="KW-0472">Membrane</keyword>
<organism evidence="2">
    <name type="scientific">Picochlorum oklahomense</name>
    <dbReference type="NCBI Taxonomy" id="249345"/>
    <lineage>
        <taxon>Eukaryota</taxon>
        <taxon>Viridiplantae</taxon>
        <taxon>Chlorophyta</taxon>
        <taxon>core chlorophytes</taxon>
        <taxon>Trebouxiophyceae</taxon>
        <taxon>Trebouxiophyceae incertae sedis</taxon>
        <taxon>Picochlorum</taxon>
    </lineage>
</organism>
<gene>
    <name evidence="2" type="ORF">POKL1161_LOCUS329</name>
</gene>
<accession>A0A7S1GHU2</accession>
<proteinExistence type="predicted"/>